<feature type="domain" description="Amine oxidase" evidence="10">
    <location>
        <begin position="73"/>
        <end position="573"/>
    </location>
</feature>
<comment type="caution">
    <text evidence="11">The sequence shown here is derived from an EMBL/GenBank/DDBJ whole genome shotgun (WGS) entry which is preliminary data.</text>
</comment>
<accession>A0A5A9NY12</accession>
<sequence length="603" mass="67779">MRWLLLFLEWFVDWARGTYWYLVGKRSSLCKPTQNSPVLQDVSRTAKDGVLKQEFSRDAVPANLDVIVVGSGLGGLTAAALLAKLGKRVLVLERMDQAGGLCQSFSEKGFDFDMAFHNLGQVHENSLLKVTLDQITDGRLKFVELEPHVDTVVIGRGPESKKYTIYSGKRNMEAHLKKQFPNDAKAVEKLFKIMKICTKKIHMLCMLKLIPLWFARFILCTGIVDWISPIFKYSRTSTADVLNTLTSNKDLQTVFCLFFSGPSPKNTSCMLNAVLFHHYKRGAFYPRGGVNEIPYHIIGLIQRHGGKVMVQAPVSQILLENGAACGVTVNSGGVEVAVHAPVIISDAGIFNTFQKLLPPEIQAQPEIMERLQILKLGKAFFQVFVGFNGTQEELEITSTNYRFFKNDDIDAMADEYFASSQERAPDRIPMMYVSFPSAKDPSSKDRFPGQTCMVIHSIVKYEWFEQWKDLPASELKAYEDYKMRFANNLFDWACEHFPKLKDKVAVIHAVSPINMHGLRALRGAMLSADQDLERDQPLNIAKNRSSTPVKNLYLTGQDVFSCGYAGAVHGGIICASTVVDHALYIDLMLHKRKLKEKASKKLD</sequence>
<dbReference type="EMBL" id="SOYY01000012">
    <property type="protein sequence ID" value="KAA0713619.1"/>
    <property type="molecule type" value="Genomic_DNA"/>
</dbReference>
<dbReference type="PANTHER" id="PTHR46091:SF2">
    <property type="entry name" value="AMINE OXIDASE DOMAIN-CONTAINING PROTEIN"/>
    <property type="match status" value="1"/>
</dbReference>
<evidence type="ECO:0000256" key="7">
    <source>
        <dbReference type="ARBA" id="ARBA00022857"/>
    </source>
</evidence>
<feature type="chain" id="PRO_5023042641" evidence="9">
    <location>
        <begin position="18"/>
        <end position="603"/>
    </location>
</feature>
<dbReference type="SUPFAM" id="SSF51905">
    <property type="entry name" value="FAD/NAD(P)-binding domain"/>
    <property type="match status" value="1"/>
</dbReference>
<dbReference type="InterPro" id="IPR052206">
    <property type="entry name" value="Retinol_saturase"/>
</dbReference>
<keyword evidence="4" id="KW-0285">Flavoprotein</keyword>
<dbReference type="InterPro" id="IPR036188">
    <property type="entry name" value="FAD/NAD-bd_sf"/>
</dbReference>
<dbReference type="GO" id="GO:0005096">
    <property type="term" value="F:GTPase activator activity"/>
    <property type="evidence" value="ECO:0007669"/>
    <property type="project" value="UniProtKB-KW"/>
</dbReference>
<gene>
    <name evidence="11" type="ORF">E1301_Tti013422</name>
</gene>
<dbReference type="PRINTS" id="PR00891">
    <property type="entry name" value="RABGDIREP"/>
</dbReference>
<dbReference type="GO" id="GO:0007264">
    <property type="term" value="P:small GTPase-mediated signal transduction"/>
    <property type="evidence" value="ECO:0007669"/>
    <property type="project" value="InterPro"/>
</dbReference>
<evidence type="ECO:0000256" key="4">
    <source>
        <dbReference type="ARBA" id="ARBA00022630"/>
    </source>
</evidence>
<evidence type="ECO:0000313" key="11">
    <source>
        <dbReference type="EMBL" id="KAA0713619.1"/>
    </source>
</evidence>
<evidence type="ECO:0000256" key="2">
    <source>
        <dbReference type="ARBA" id="ARBA00005855"/>
    </source>
</evidence>
<keyword evidence="3" id="KW-0343">GTPase activation</keyword>
<reference evidence="11 12" key="1">
    <citation type="journal article" date="2019" name="Mol. Ecol. Resour.">
        <title>Chromosome-level genome assembly of Triplophysa tibetana, a fish adapted to the harsh high-altitude environment of the Tibetan Plateau.</title>
        <authorList>
            <person name="Yang X."/>
            <person name="Liu H."/>
            <person name="Ma Z."/>
            <person name="Zou Y."/>
            <person name="Zou M."/>
            <person name="Mao Y."/>
            <person name="Li X."/>
            <person name="Wang H."/>
            <person name="Chen T."/>
            <person name="Wang W."/>
            <person name="Yang R."/>
        </authorList>
    </citation>
    <scope>NUCLEOTIDE SEQUENCE [LARGE SCALE GENOMIC DNA]</scope>
    <source>
        <strain evidence="11">TTIB1903HZAU</strain>
        <tissue evidence="11">Muscle</tissue>
    </source>
</reference>
<dbReference type="InterPro" id="IPR002937">
    <property type="entry name" value="Amino_oxidase"/>
</dbReference>
<evidence type="ECO:0000313" key="12">
    <source>
        <dbReference type="Proteomes" id="UP000324632"/>
    </source>
</evidence>
<keyword evidence="6" id="KW-0274">FAD</keyword>
<dbReference type="GO" id="GO:0016491">
    <property type="term" value="F:oxidoreductase activity"/>
    <property type="evidence" value="ECO:0007669"/>
    <property type="project" value="InterPro"/>
</dbReference>
<keyword evidence="12" id="KW-1185">Reference proteome</keyword>
<evidence type="ECO:0000256" key="1">
    <source>
        <dbReference type="ARBA" id="ARBA00005593"/>
    </source>
</evidence>
<evidence type="ECO:0000256" key="3">
    <source>
        <dbReference type="ARBA" id="ARBA00022468"/>
    </source>
</evidence>
<comment type="similarity">
    <text evidence="1">Belongs to the Rab GDI family.</text>
</comment>
<evidence type="ECO:0000256" key="5">
    <source>
        <dbReference type="ARBA" id="ARBA00022729"/>
    </source>
</evidence>
<keyword evidence="7" id="KW-0521">NADP</keyword>
<proteinExistence type="inferred from homology"/>
<dbReference type="Pfam" id="PF01593">
    <property type="entry name" value="Amino_oxidase"/>
    <property type="match status" value="1"/>
</dbReference>
<dbReference type="GO" id="GO:0005092">
    <property type="term" value="F:GDP-dissociation inhibitor activity"/>
    <property type="evidence" value="ECO:0007669"/>
    <property type="project" value="InterPro"/>
</dbReference>
<protein>
    <submittedName>
        <fullName evidence="11">Putative all-trans-retinol 13,14-reductase</fullName>
    </submittedName>
</protein>
<evidence type="ECO:0000256" key="8">
    <source>
        <dbReference type="ARBA" id="ARBA00023027"/>
    </source>
</evidence>
<name>A0A5A9NY12_9TELE</name>
<comment type="similarity">
    <text evidence="2">Belongs to the carotenoid/retinoid oxidoreductase family. CrtISO subfamily.</text>
</comment>
<organism evidence="11 12">
    <name type="scientific">Triplophysa tibetana</name>
    <dbReference type="NCBI Taxonomy" id="1572043"/>
    <lineage>
        <taxon>Eukaryota</taxon>
        <taxon>Metazoa</taxon>
        <taxon>Chordata</taxon>
        <taxon>Craniata</taxon>
        <taxon>Vertebrata</taxon>
        <taxon>Euteleostomi</taxon>
        <taxon>Actinopterygii</taxon>
        <taxon>Neopterygii</taxon>
        <taxon>Teleostei</taxon>
        <taxon>Ostariophysi</taxon>
        <taxon>Cypriniformes</taxon>
        <taxon>Nemacheilidae</taxon>
        <taxon>Triplophysa</taxon>
    </lineage>
</organism>
<evidence type="ECO:0000259" key="10">
    <source>
        <dbReference type="Pfam" id="PF01593"/>
    </source>
</evidence>
<evidence type="ECO:0000256" key="9">
    <source>
        <dbReference type="SAM" id="SignalP"/>
    </source>
</evidence>
<dbReference type="InterPro" id="IPR018203">
    <property type="entry name" value="GDP_dissociation_inhibitor"/>
</dbReference>
<dbReference type="AlphaFoldDB" id="A0A5A9NY12"/>
<evidence type="ECO:0000256" key="6">
    <source>
        <dbReference type="ARBA" id="ARBA00022827"/>
    </source>
</evidence>
<dbReference type="Proteomes" id="UP000324632">
    <property type="component" value="Chromosome 12"/>
</dbReference>
<feature type="signal peptide" evidence="9">
    <location>
        <begin position="1"/>
        <end position="17"/>
    </location>
</feature>
<keyword evidence="5 9" id="KW-0732">Signal</keyword>
<keyword evidence="8" id="KW-0520">NAD</keyword>
<dbReference type="Gene3D" id="3.50.50.60">
    <property type="entry name" value="FAD/NAD(P)-binding domain"/>
    <property type="match status" value="2"/>
</dbReference>
<dbReference type="PANTHER" id="PTHR46091">
    <property type="entry name" value="BLR7054 PROTEIN"/>
    <property type="match status" value="1"/>
</dbReference>